<evidence type="ECO:0000256" key="2">
    <source>
        <dbReference type="SAM" id="MobiDB-lite"/>
    </source>
</evidence>
<dbReference type="EMBL" id="BFEA01000690">
    <property type="protein sequence ID" value="GBG88712.1"/>
    <property type="molecule type" value="Genomic_DNA"/>
</dbReference>
<evidence type="ECO:0000256" key="1">
    <source>
        <dbReference type="SAM" id="Coils"/>
    </source>
</evidence>
<feature type="coiled-coil region" evidence="1">
    <location>
        <begin position="83"/>
        <end position="168"/>
    </location>
</feature>
<keyword evidence="4" id="KW-1185">Reference proteome</keyword>
<dbReference type="AlphaFoldDB" id="A0A388M2J7"/>
<dbReference type="Gramene" id="GBG88712">
    <property type="protein sequence ID" value="GBG88712"/>
    <property type="gene ID" value="CBR_g48241"/>
</dbReference>
<accession>A0A388M2J7</accession>
<protein>
    <submittedName>
        <fullName evidence="3">Uncharacterized protein</fullName>
    </submittedName>
</protein>
<proteinExistence type="predicted"/>
<sequence length="604" mass="68012">MVPVQMLNNMFTDQVNLRDAEGDLQAAETVVQMMETGQRVEELIKQGRLVLDWYVAEGLEKLDRERKEKKEERVGRKEPQLSVELMEENIRQLENTLKEERRKIEEYRRLKEQQEEEEKVMEELRQRFHYEEAGSEVASILQSIMVYLMRLEKKIEKNTAAVESMTRMMKGNDKVVYEEVAKGEEDKKPPEKLMKDATKRTYCSTAPVEPESQVAFSTSCLGKVGKEWVLAEANAAGLRILLVAESKSGKYNYRHFRDLALQREQMTAQVKGSYASVVKSGPVGGYGKRVLWRKKRQDHMLVLFDDETVEKLPLDESEGGGGNGGSESGKGDVTAVMANTGGQNQWKKKKRPRSFPEHPDIAFGRPWKKMNMTREEWQSKMDNRQCLKCGTVEHVIACYPAFRSMVTKKKLDQEVMMVLVKRVGRGGVEWRGEQEIGGQARMIAKVKVEWRHAGGRTDNIVVGDLGGGDRLIPIVLMWMTILPQDSLESIIHLLGLSIGLWVECSAKLEHGFVGFKEVCPKLCNEARVTVADDVLGETVVACEMVEEENGDVLGVMQSGARDEVSVFSQATNNDIDAIMSVVGLGETVDEVHGDGLPPVGGDRK</sequence>
<organism evidence="3 4">
    <name type="scientific">Chara braunii</name>
    <name type="common">Braun's stonewort</name>
    <dbReference type="NCBI Taxonomy" id="69332"/>
    <lineage>
        <taxon>Eukaryota</taxon>
        <taxon>Viridiplantae</taxon>
        <taxon>Streptophyta</taxon>
        <taxon>Charophyceae</taxon>
        <taxon>Charales</taxon>
        <taxon>Characeae</taxon>
        <taxon>Chara</taxon>
    </lineage>
</organism>
<gene>
    <name evidence="3" type="ORF">CBR_g48241</name>
</gene>
<reference evidence="3 4" key="1">
    <citation type="journal article" date="2018" name="Cell">
        <title>The Chara Genome: Secondary Complexity and Implications for Plant Terrestrialization.</title>
        <authorList>
            <person name="Nishiyama T."/>
            <person name="Sakayama H."/>
            <person name="Vries J.D."/>
            <person name="Buschmann H."/>
            <person name="Saint-Marcoux D."/>
            <person name="Ullrich K.K."/>
            <person name="Haas F.B."/>
            <person name="Vanderstraeten L."/>
            <person name="Becker D."/>
            <person name="Lang D."/>
            <person name="Vosolsobe S."/>
            <person name="Rombauts S."/>
            <person name="Wilhelmsson P.K.I."/>
            <person name="Janitza P."/>
            <person name="Kern R."/>
            <person name="Heyl A."/>
            <person name="Rumpler F."/>
            <person name="Villalobos L.I.A.C."/>
            <person name="Clay J.M."/>
            <person name="Skokan R."/>
            <person name="Toyoda A."/>
            <person name="Suzuki Y."/>
            <person name="Kagoshima H."/>
            <person name="Schijlen E."/>
            <person name="Tajeshwar N."/>
            <person name="Catarino B."/>
            <person name="Hetherington A.J."/>
            <person name="Saltykova A."/>
            <person name="Bonnot C."/>
            <person name="Breuninger H."/>
            <person name="Symeonidi A."/>
            <person name="Radhakrishnan G.V."/>
            <person name="Van Nieuwerburgh F."/>
            <person name="Deforce D."/>
            <person name="Chang C."/>
            <person name="Karol K.G."/>
            <person name="Hedrich R."/>
            <person name="Ulvskov P."/>
            <person name="Glockner G."/>
            <person name="Delwiche C.F."/>
            <person name="Petrasek J."/>
            <person name="Van de Peer Y."/>
            <person name="Friml J."/>
            <person name="Beilby M."/>
            <person name="Dolan L."/>
            <person name="Kohara Y."/>
            <person name="Sugano S."/>
            <person name="Fujiyama A."/>
            <person name="Delaux P.-M."/>
            <person name="Quint M."/>
            <person name="TheiBen G."/>
            <person name="Hagemann M."/>
            <person name="Harholt J."/>
            <person name="Dunand C."/>
            <person name="Zachgo S."/>
            <person name="Langdale J."/>
            <person name="Maumus F."/>
            <person name="Straeten D.V.D."/>
            <person name="Gould S.B."/>
            <person name="Rensing S.A."/>
        </authorList>
    </citation>
    <scope>NUCLEOTIDE SEQUENCE [LARGE SCALE GENOMIC DNA]</scope>
    <source>
        <strain evidence="3 4">S276</strain>
    </source>
</reference>
<name>A0A388M2J7_CHABU</name>
<evidence type="ECO:0000313" key="3">
    <source>
        <dbReference type="EMBL" id="GBG88712.1"/>
    </source>
</evidence>
<dbReference type="Proteomes" id="UP000265515">
    <property type="component" value="Unassembled WGS sequence"/>
</dbReference>
<evidence type="ECO:0000313" key="4">
    <source>
        <dbReference type="Proteomes" id="UP000265515"/>
    </source>
</evidence>
<feature type="compositionally biased region" description="Gly residues" evidence="2">
    <location>
        <begin position="319"/>
        <end position="328"/>
    </location>
</feature>
<comment type="caution">
    <text evidence="3">The sequence shown here is derived from an EMBL/GenBank/DDBJ whole genome shotgun (WGS) entry which is preliminary data.</text>
</comment>
<keyword evidence="1" id="KW-0175">Coiled coil</keyword>
<feature type="region of interest" description="Disordered" evidence="2">
    <location>
        <begin position="313"/>
        <end position="364"/>
    </location>
</feature>